<evidence type="ECO:0000259" key="2">
    <source>
        <dbReference type="Pfam" id="PF02470"/>
    </source>
</evidence>
<sequence length="164" mass="17542">MEQSRKTDLLVGVFVLLGIAALLFLALKAGNMLSLNFGQKTYEVTAVFDNAGGLKPRASVSSAGVNVGRVKSISLDPQTFQAVVKLDIDSNYKFPSDTSAKILTAGLLGEKYIGLEAGSEESNLKNNDRIQQTQSSIVLENLISQFLFNTAEKKGGSPDQEAAK</sequence>
<keyword evidence="1" id="KW-0472">Membrane</keyword>
<organism evidence="3 4">
    <name type="scientific">Mesosutterella porci</name>
    <dbReference type="NCBI Taxonomy" id="2915351"/>
    <lineage>
        <taxon>Bacteria</taxon>
        <taxon>Pseudomonadati</taxon>
        <taxon>Pseudomonadota</taxon>
        <taxon>Betaproteobacteria</taxon>
        <taxon>Burkholderiales</taxon>
        <taxon>Sutterellaceae</taxon>
        <taxon>Mesosutterella</taxon>
    </lineage>
</organism>
<dbReference type="Proteomes" id="UP001297600">
    <property type="component" value="Unassembled WGS sequence"/>
</dbReference>
<keyword evidence="1" id="KW-0812">Transmembrane</keyword>
<dbReference type="PANTHER" id="PTHR33371:SF4">
    <property type="entry name" value="INTERMEMBRANE PHOSPHOLIPID TRANSPORT SYSTEM BINDING PROTEIN MLAD"/>
    <property type="match status" value="1"/>
</dbReference>
<dbReference type="PANTHER" id="PTHR33371">
    <property type="entry name" value="INTERMEMBRANE PHOSPHOLIPID TRANSPORT SYSTEM BINDING PROTEIN MLAD-RELATED"/>
    <property type="match status" value="1"/>
</dbReference>
<dbReference type="NCBIfam" id="TIGR04430">
    <property type="entry name" value="OM_asym_MlaD"/>
    <property type="match status" value="1"/>
</dbReference>
<dbReference type="EMBL" id="JAKNCT010000007">
    <property type="protein sequence ID" value="MCG5031092.1"/>
    <property type="molecule type" value="Genomic_DNA"/>
</dbReference>
<dbReference type="Pfam" id="PF02470">
    <property type="entry name" value="MlaD"/>
    <property type="match status" value="1"/>
</dbReference>
<evidence type="ECO:0000256" key="1">
    <source>
        <dbReference type="SAM" id="Phobius"/>
    </source>
</evidence>
<feature type="domain" description="Mce/MlaD" evidence="2">
    <location>
        <begin position="40"/>
        <end position="118"/>
    </location>
</feature>
<proteinExistence type="predicted"/>
<evidence type="ECO:0000313" key="4">
    <source>
        <dbReference type="Proteomes" id="UP001297600"/>
    </source>
</evidence>
<keyword evidence="4" id="KW-1185">Reference proteome</keyword>
<evidence type="ECO:0000313" key="3">
    <source>
        <dbReference type="EMBL" id="MCG5031092.1"/>
    </source>
</evidence>
<name>A0ABS9MR35_9BURK</name>
<dbReference type="RefSeq" id="WP_237978760.1">
    <property type="nucleotide sequence ID" value="NZ_JAKNCT010000007.1"/>
</dbReference>
<feature type="transmembrane region" description="Helical" evidence="1">
    <location>
        <begin position="9"/>
        <end position="27"/>
    </location>
</feature>
<accession>A0ABS9MR35</accession>
<keyword evidence="1" id="KW-1133">Transmembrane helix</keyword>
<comment type="caution">
    <text evidence="3">The sequence shown here is derived from an EMBL/GenBank/DDBJ whole genome shotgun (WGS) entry which is preliminary data.</text>
</comment>
<gene>
    <name evidence="3" type="primary">mlaD</name>
    <name evidence="3" type="ORF">MAF45_06490</name>
</gene>
<dbReference type="InterPro" id="IPR030970">
    <property type="entry name" value="ABC_MlaD"/>
</dbReference>
<dbReference type="InterPro" id="IPR003399">
    <property type="entry name" value="Mce/MlaD"/>
</dbReference>
<dbReference type="InterPro" id="IPR052336">
    <property type="entry name" value="MlaD_Phospholipid_Transporter"/>
</dbReference>
<protein>
    <submittedName>
        <fullName evidence="3">Outer membrane lipid asymmetry maintenance protein MlaD</fullName>
    </submittedName>
</protein>
<reference evidence="3 4" key="1">
    <citation type="submission" date="2022-02" db="EMBL/GenBank/DDBJ databases">
        <title>Mesosutterella porci, a novel member of the family Sutterellaceae from pig feces.</title>
        <authorList>
            <person name="Wylensek D."/>
            <person name="Clavel T."/>
        </authorList>
    </citation>
    <scope>NUCLEOTIDE SEQUENCE [LARGE SCALE GENOMIC DNA]</scope>
    <source>
        <strain evidence="4">oilRF-744-wt-GAM-9</strain>
    </source>
</reference>